<name>A0A813MFC5_9BILA</name>
<evidence type="ECO:0000313" key="4">
    <source>
        <dbReference type="Proteomes" id="UP000663832"/>
    </source>
</evidence>
<dbReference type="Proteomes" id="UP000663832">
    <property type="component" value="Unassembled WGS sequence"/>
</dbReference>
<evidence type="ECO:0000313" key="3">
    <source>
        <dbReference type="EMBL" id="CAF0890682.1"/>
    </source>
</evidence>
<dbReference type="AlphaFoldDB" id="A0A813MFC5"/>
<dbReference type="Proteomes" id="UP000663877">
    <property type="component" value="Unassembled WGS sequence"/>
</dbReference>
<evidence type="ECO:0000256" key="1">
    <source>
        <dbReference type="SAM" id="SignalP"/>
    </source>
</evidence>
<feature type="signal peptide" evidence="1">
    <location>
        <begin position="1"/>
        <end position="19"/>
    </location>
</feature>
<proteinExistence type="predicted"/>
<reference evidence="2" key="1">
    <citation type="submission" date="2021-02" db="EMBL/GenBank/DDBJ databases">
        <authorList>
            <person name="Nowell W R."/>
        </authorList>
    </citation>
    <scope>NUCLEOTIDE SEQUENCE</scope>
</reference>
<evidence type="ECO:0000313" key="2">
    <source>
        <dbReference type="EMBL" id="CAF0719245.1"/>
    </source>
</evidence>
<accession>A0A813MFC5</accession>
<dbReference type="OrthoDB" id="10004741at2759"/>
<evidence type="ECO:0000313" key="5">
    <source>
        <dbReference type="Proteomes" id="UP000663877"/>
    </source>
</evidence>
<feature type="chain" id="PRO_5036409015" evidence="1">
    <location>
        <begin position="20"/>
        <end position="143"/>
    </location>
</feature>
<gene>
    <name evidence="2" type="ORF">BJG266_LOCUS74</name>
    <name evidence="3" type="ORF">QVE165_LOCUS8928</name>
</gene>
<organism evidence="2 5">
    <name type="scientific">Adineta steineri</name>
    <dbReference type="NCBI Taxonomy" id="433720"/>
    <lineage>
        <taxon>Eukaryota</taxon>
        <taxon>Metazoa</taxon>
        <taxon>Spiralia</taxon>
        <taxon>Gnathifera</taxon>
        <taxon>Rotifera</taxon>
        <taxon>Eurotatoria</taxon>
        <taxon>Bdelloidea</taxon>
        <taxon>Adinetida</taxon>
        <taxon>Adinetidae</taxon>
        <taxon>Adineta</taxon>
    </lineage>
</organism>
<dbReference type="EMBL" id="CAJNOI010000001">
    <property type="protein sequence ID" value="CAF0719245.1"/>
    <property type="molecule type" value="Genomic_DNA"/>
</dbReference>
<keyword evidence="1" id="KW-0732">Signal</keyword>
<protein>
    <submittedName>
        <fullName evidence="2">Uncharacterized protein</fullName>
    </submittedName>
</protein>
<keyword evidence="4" id="KW-1185">Reference proteome</keyword>
<sequence length="143" mass="16311">MTNLLVFFIFSCIIPKCLADITGTHYLDTVNCSSSSLYVPQGPYLISHHWPFTSITIQYEKQITRGTCYRDGSIYFVLNNNKVCSGLYFGGQARLLCRYENEDYCVIHMKTADGSRLTCDGSKIQTITNKSIVFILFILFLFN</sequence>
<dbReference type="EMBL" id="CAJNOM010000040">
    <property type="protein sequence ID" value="CAF0890682.1"/>
    <property type="molecule type" value="Genomic_DNA"/>
</dbReference>
<comment type="caution">
    <text evidence="2">The sequence shown here is derived from an EMBL/GenBank/DDBJ whole genome shotgun (WGS) entry which is preliminary data.</text>
</comment>